<proteinExistence type="predicted"/>
<dbReference type="KEGG" id="mgot:MgSA37_02560"/>
<evidence type="ECO:0000313" key="2">
    <source>
        <dbReference type="Proteomes" id="UP000218263"/>
    </source>
</evidence>
<gene>
    <name evidence="1" type="ORF">MgSA37_02560</name>
</gene>
<dbReference type="OrthoDB" id="799945at2"/>
<evidence type="ECO:0000313" key="1">
    <source>
        <dbReference type="EMBL" id="BAU54384.1"/>
    </source>
</evidence>
<dbReference type="EMBL" id="AP017313">
    <property type="protein sequence ID" value="BAU54384.1"/>
    <property type="molecule type" value="Genomic_DNA"/>
</dbReference>
<name>A0A0X8X6F1_9SPHI</name>
<dbReference type="RefSeq" id="WP_096352309.1">
    <property type="nucleotide sequence ID" value="NZ_AP017313.1"/>
</dbReference>
<dbReference type="AlphaFoldDB" id="A0A0X8X6F1"/>
<organism evidence="1 2">
    <name type="scientific">Mucilaginibacter gotjawali</name>
    <dbReference type="NCBI Taxonomy" id="1550579"/>
    <lineage>
        <taxon>Bacteria</taxon>
        <taxon>Pseudomonadati</taxon>
        <taxon>Bacteroidota</taxon>
        <taxon>Sphingobacteriia</taxon>
        <taxon>Sphingobacteriales</taxon>
        <taxon>Sphingobacteriaceae</taxon>
        <taxon>Mucilaginibacter</taxon>
    </lineage>
</organism>
<keyword evidence="2" id="KW-1185">Reference proteome</keyword>
<sequence length="74" mass="8253">MKKQFETTLTGPDSPIDGIADQLNDDGSAWEFKSIDGSLHLVIAKDEDGNWQRIEGTEPYLSSWIDELAEKIGE</sequence>
<protein>
    <submittedName>
        <fullName evidence="1">Uncharacterized protein</fullName>
    </submittedName>
</protein>
<dbReference type="Proteomes" id="UP000218263">
    <property type="component" value="Chromosome"/>
</dbReference>
<accession>A0A0X8X6F1</accession>
<reference evidence="1 2" key="1">
    <citation type="submission" date="2015-12" db="EMBL/GenBank/DDBJ databases">
        <title>Genome sequence of Mucilaginibacter gotjawali.</title>
        <authorList>
            <person name="Lee J.S."/>
            <person name="Lee K.C."/>
            <person name="Kim K.K."/>
            <person name="Lee B.W."/>
        </authorList>
    </citation>
    <scope>NUCLEOTIDE SEQUENCE [LARGE SCALE GENOMIC DNA]</scope>
    <source>
        <strain evidence="1 2">SA3-7</strain>
    </source>
</reference>